<name>A0A8J2ITV7_FUSEQ</name>
<feature type="compositionally biased region" description="Low complexity" evidence="1">
    <location>
        <begin position="26"/>
        <end position="40"/>
    </location>
</feature>
<feature type="compositionally biased region" description="Polar residues" evidence="1">
    <location>
        <begin position="1"/>
        <end position="12"/>
    </location>
</feature>
<feature type="region of interest" description="Disordered" evidence="1">
    <location>
        <begin position="1"/>
        <end position="87"/>
    </location>
</feature>
<sequence>MSSDNQMPTLQGGTPPPPYSESDIYSATPRSPRSAPSATGSGSGSGHGPTAPRDHVATPMSPTSTTGSVIFTPTTSPTASEAGIATPVGHQNARLLSATRYLESRPAPASTSIWVPSSYTISLTPNSVPDDIPYPEHWAAYDITPQDWATFINFLLPDHDSVANEAILGGKTKSEDGSDVKSTIADGSVKSEGQVTDPDEWPRKRAEAEALVIQWNTAFFLPRKVTVTLQPELPTRMPGGWEAAFEDPPEEIPQDGPSSQREAMPQHRSGGGWGGFQMDERGIRFGDSFVADSSGLRMGGLVMDSHGIRMDGQDDVPYFGSSRRPMPFTPGHHPRARGRGHAAGNFGPTRGRATHHCHSGPHRRSSSTSSSSSSDSSISSASSESIGSLPDQDDIREEQLPFYIARLEQWTANPHETRSKADVKQLKAELKAERRNTVPLDPSLDKKALKKQMKMLVQEWKNLKRQQKKERKQRKKAEKKEKKQRKKELKAARRDHRRDHRNERREQRGRGRGRGHSNHHPFVPEMPTFQTQGIPLRPFEVHVPPVNVPPINVPPVIVPEVRVNVPGVRVPPPACGGYWPRR</sequence>
<proteinExistence type="predicted"/>
<dbReference type="Proteomes" id="UP000693738">
    <property type="component" value="Unassembled WGS sequence"/>
</dbReference>
<organism evidence="2 3">
    <name type="scientific">Fusarium equiseti</name>
    <name type="common">Fusarium scirpi</name>
    <dbReference type="NCBI Taxonomy" id="61235"/>
    <lineage>
        <taxon>Eukaryota</taxon>
        <taxon>Fungi</taxon>
        <taxon>Dikarya</taxon>
        <taxon>Ascomycota</taxon>
        <taxon>Pezizomycotina</taxon>
        <taxon>Sordariomycetes</taxon>
        <taxon>Hypocreomycetidae</taxon>
        <taxon>Hypocreales</taxon>
        <taxon>Nectriaceae</taxon>
        <taxon>Fusarium</taxon>
        <taxon>Fusarium incarnatum-equiseti species complex</taxon>
    </lineage>
</organism>
<dbReference type="EMBL" id="CAJSTJ010000077">
    <property type="protein sequence ID" value="CAG7556034.1"/>
    <property type="molecule type" value="Genomic_DNA"/>
</dbReference>
<feature type="region of interest" description="Disordered" evidence="1">
    <location>
        <begin position="460"/>
        <end position="528"/>
    </location>
</feature>
<feature type="compositionally biased region" description="Basic residues" evidence="1">
    <location>
        <begin position="352"/>
        <end position="365"/>
    </location>
</feature>
<accession>A0A8J2ITV7</accession>
<reference evidence="2" key="1">
    <citation type="submission" date="2021-05" db="EMBL/GenBank/DDBJ databases">
        <authorList>
            <person name="Khan N."/>
        </authorList>
    </citation>
    <scope>NUCLEOTIDE SEQUENCE</scope>
</reference>
<feature type="compositionally biased region" description="Basic and acidic residues" evidence="1">
    <location>
        <begin position="415"/>
        <end position="430"/>
    </location>
</feature>
<feature type="compositionally biased region" description="Basic residues" evidence="1">
    <location>
        <begin position="510"/>
        <end position="519"/>
    </location>
</feature>
<feature type="compositionally biased region" description="Low complexity" evidence="1">
    <location>
        <begin position="366"/>
        <end position="388"/>
    </location>
</feature>
<feature type="region of interest" description="Disordered" evidence="1">
    <location>
        <begin position="410"/>
        <end position="430"/>
    </location>
</feature>
<feature type="compositionally biased region" description="Polar residues" evidence="1">
    <location>
        <begin position="60"/>
        <end position="79"/>
    </location>
</feature>
<gene>
    <name evidence="2" type="ORF">FEQUK3_LOCUS1756</name>
</gene>
<feature type="compositionally biased region" description="Basic residues" evidence="1">
    <location>
        <begin position="463"/>
        <end position="499"/>
    </location>
</feature>
<evidence type="ECO:0000313" key="2">
    <source>
        <dbReference type="EMBL" id="CAG7556034.1"/>
    </source>
</evidence>
<feature type="region of interest" description="Disordered" evidence="1">
    <location>
        <begin position="247"/>
        <end position="279"/>
    </location>
</feature>
<evidence type="ECO:0000313" key="3">
    <source>
        <dbReference type="Proteomes" id="UP000693738"/>
    </source>
</evidence>
<comment type="caution">
    <text evidence="2">The sequence shown here is derived from an EMBL/GenBank/DDBJ whole genome shotgun (WGS) entry which is preliminary data.</text>
</comment>
<feature type="region of interest" description="Disordered" evidence="1">
    <location>
        <begin position="305"/>
        <end position="397"/>
    </location>
</feature>
<feature type="region of interest" description="Disordered" evidence="1">
    <location>
        <begin position="172"/>
        <end position="202"/>
    </location>
</feature>
<dbReference type="AlphaFoldDB" id="A0A8J2ITV7"/>
<feature type="compositionally biased region" description="Basic and acidic residues" evidence="1">
    <location>
        <begin position="500"/>
        <end position="509"/>
    </location>
</feature>
<protein>
    <submittedName>
        <fullName evidence="2">Uncharacterized protein</fullName>
    </submittedName>
</protein>
<evidence type="ECO:0000256" key="1">
    <source>
        <dbReference type="SAM" id="MobiDB-lite"/>
    </source>
</evidence>